<comment type="caution">
    <text evidence="9">The sequence shown here is derived from an EMBL/GenBank/DDBJ whole genome shotgun (WGS) entry which is preliminary data.</text>
</comment>
<keyword evidence="10" id="KW-1185">Reference proteome</keyword>
<keyword evidence="7" id="KW-0560">Oxidoreductase</keyword>
<dbReference type="InterPro" id="IPR050121">
    <property type="entry name" value="Cytochrome_P450_monoxygenase"/>
</dbReference>
<protein>
    <submittedName>
        <fullName evidence="9">Cytochrome P450</fullName>
    </submittedName>
</protein>
<dbReference type="SUPFAM" id="SSF48264">
    <property type="entry name" value="Cytochrome P450"/>
    <property type="match status" value="1"/>
</dbReference>
<keyword evidence="8" id="KW-0472">Membrane</keyword>
<dbReference type="PRINTS" id="PR00463">
    <property type="entry name" value="EP450I"/>
</dbReference>
<dbReference type="EMBL" id="JFBX01000632">
    <property type="protein sequence ID" value="KXH32616.1"/>
    <property type="molecule type" value="Genomic_DNA"/>
</dbReference>
<feature type="binding site" description="axial binding residue" evidence="6">
    <location>
        <position position="481"/>
    </location>
    <ligand>
        <name>heme</name>
        <dbReference type="ChEBI" id="CHEBI:30413"/>
    </ligand>
    <ligandPart>
        <name>Fe</name>
        <dbReference type="ChEBI" id="CHEBI:18248"/>
    </ligandPart>
</feature>
<organism evidence="9 10">
    <name type="scientific">Colletotrichum simmondsii</name>
    <dbReference type="NCBI Taxonomy" id="703756"/>
    <lineage>
        <taxon>Eukaryota</taxon>
        <taxon>Fungi</taxon>
        <taxon>Dikarya</taxon>
        <taxon>Ascomycota</taxon>
        <taxon>Pezizomycotina</taxon>
        <taxon>Sordariomycetes</taxon>
        <taxon>Hypocreomycetidae</taxon>
        <taxon>Glomerellales</taxon>
        <taxon>Glomerellaceae</taxon>
        <taxon>Colletotrichum</taxon>
        <taxon>Colletotrichum acutatum species complex</taxon>
    </lineage>
</organism>
<evidence type="ECO:0000256" key="2">
    <source>
        <dbReference type="ARBA" id="ARBA00010617"/>
    </source>
</evidence>
<evidence type="ECO:0000256" key="6">
    <source>
        <dbReference type="PIRSR" id="PIRSR602401-1"/>
    </source>
</evidence>
<gene>
    <name evidence="9" type="ORF">CSIM01_07981</name>
</gene>
<dbReference type="InterPro" id="IPR001128">
    <property type="entry name" value="Cyt_P450"/>
</dbReference>
<feature type="transmembrane region" description="Helical" evidence="8">
    <location>
        <begin position="25"/>
        <end position="47"/>
    </location>
</feature>
<evidence type="ECO:0000256" key="4">
    <source>
        <dbReference type="ARBA" id="ARBA00022723"/>
    </source>
</evidence>
<keyword evidence="3 6" id="KW-0349">Heme</keyword>
<dbReference type="Proteomes" id="UP000070328">
    <property type="component" value="Unassembled WGS sequence"/>
</dbReference>
<dbReference type="GO" id="GO:0020037">
    <property type="term" value="F:heme binding"/>
    <property type="evidence" value="ECO:0007669"/>
    <property type="project" value="InterPro"/>
</dbReference>
<comment type="similarity">
    <text evidence="2 7">Belongs to the cytochrome P450 family.</text>
</comment>
<comment type="cofactor">
    <cofactor evidence="1 6">
        <name>heme</name>
        <dbReference type="ChEBI" id="CHEBI:30413"/>
    </cofactor>
</comment>
<keyword evidence="8" id="KW-1133">Transmembrane helix</keyword>
<keyword evidence="7" id="KW-0503">Monooxygenase</keyword>
<dbReference type="GO" id="GO:0004497">
    <property type="term" value="F:monooxygenase activity"/>
    <property type="evidence" value="ECO:0007669"/>
    <property type="project" value="UniProtKB-KW"/>
</dbReference>
<keyword evidence="8" id="KW-0812">Transmembrane</keyword>
<reference evidence="9 10" key="1">
    <citation type="submission" date="2014-02" db="EMBL/GenBank/DDBJ databases">
        <title>The genome sequence of Colletotrichum simmondsii CBS122122.</title>
        <authorList>
            <person name="Baroncelli R."/>
            <person name="Thon M.R."/>
        </authorList>
    </citation>
    <scope>NUCLEOTIDE SEQUENCE [LARGE SCALE GENOMIC DNA]</scope>
    <source>
        <strain evidence="9 10">CBS122122</strain>
    </source>
</reference>
<dbReference type="OrthoDB" id="3934656at2759"/>
<sequence>MPSPALGGYSPLLGVYGVVSFLRNVVLLTSSSIIFIAFIIVGYRLFLHPLARVPGPRLAAIANVWHAYHVRNGRMLTLGKTLHKRYGPVVRVGPNEVWFDSVDAFKHIYRAGSGYEKSDFYLSTALQRPDITFTPFPNFSSPDTLDLLSERNTQRYRLQRRLIGPLYQTAYLKRHEPALDAVLARVIATLRSLNGAEVDLKEWMHIIAVESLSAVVLTWSPNYLRDHTDHSSSTHGYLGWRRKSVFGLFPLAVKAELFSKACGRTFANLWRVTYKTPKNFKPFFTGVYRQVSRRVTSSLANKPVSKNDRKEDFLVDLIQLHKDKSEFTEQYLRRMAITNFGAGHETMCSALTSIMSMIGSHPEVQKRISEEVCSATEDPKVYDNAIRLDYTQAAIKEAQRLYPVLGMALPRTVPPEGLAVHGKTFPSGTTVGCNPVSLHRNPLIFGPDAEDYHPDRWLDTERDLKGMERFNLTWGGGGRMCPGRHLAELVVYKTIPALLEHFDLEVEMPPEAEIQYYFMAMLTGVKARFLPKNAGQICRAVQAPS</sequence>
<dbReference type="Gene3D" id="1.10.630.10">
    <property type="entry name" value="Cytochrome P450"/>
    <property type="match status" value="1"/>
</dbReference>
<dbReference type="AlphaFoldDB" id="A0A135S9M6"/>
<keyword evidence="5 6" id="KW-0408">Iron</keyword>
<dbReference type="GO" id="GO:0016705">
    <property type="term" value="F:oxidoreductase activity, acting on paired donors, with incorporation or reduction of molecular oxygen"/>
    <property type="evidence" value="ECO:0007669"/>
    <property type="project" value="InterPro"/>
</dbReference>
<dbReference type="PRINTS" id="PR00385">
    <property type="entry name" value="P450"/>
</dbReference>
<dbReference type="Pfam" id="PF00067">
    <property type="entry name" value="p450"/>
    <property type="match status" value="1"/>
</dbReference>
<dbReference type="PROSITE" id="PS00086">
    <property type="entry name" value="CYTOCHROME_P450"/>
    <property type="match status" value="1"/>
</dbReference>
<evidence type="ECO:0000256" key="1">
    <source>
        <dbReference type="ARBA" id="ARBA00001971"/>
    </source>
</evidence>
<dbReference type="PANTHER" id="PTHR24305">
    <property type="entry name" value="CYTOCHROME P450"/>
    <property type="match status" value="1"/>
</dbReference>
<evidence type="ECO:0000313" key="10">
    <source>
        <dbReference type="Proteomes" id="UP000070328"/>
    </source>
</evidence>
<keyword evidence="4 6" id="KW-0479">Metal-binding</keyword>
<dbReference type="InterPro" id="IPR002401">
    <property type="entry name" value="Cyt_P450_E_grp-I"/>
</dbReference>
<evidence type="ECO:0000256" key="5">
    <source>
        <dbReference type="ARBA" id="ARBA00023004"/>
    </source>
</evidence>
<evidence type="ECO:0000256" key="3">
    <source>
        <dbReference type="ARBA" id="ARBA00022617"/>
    </source>
</evidence>
<proteinExistence type="inferred from homology"/>
<dbReference type="InterPro" id="IPR017972">
    <property type="entry name" value="Cyt_P450_CS"/>
</dbReference>
<evidence type="ECO:0000313" key="9">
    <source>
        <dbReference type="EMBL" id="KXH32616.1"/>
    </source>
</evidence>
<dbReference type="PANTHER" id="PTHR24305:SF232">
    <property type="entry name" value="P450, PUTATIVE (EUROFUNG)-RELATED"/>
    <property type="match status" value="1"/>
</dbReference>
<evidence type="ECO:0000256" key="8">
    <source>
        <dbReference type="SAM" id="Phobius"/>
    </source>
</evidence>
<evidence type="ECO:0000256" key="7">
    <source>
        <dbReference type="RuleBase" id="RU000461"/>
    </source>
</evidence>
<dbReference type="GO" id="GO:0005506">
    <property type="term" value="F:iron ion binding"/>
    <property type="evidence" value="ECO:0007669"/>
    <property type="project" value="InterPro"/>
</dbReference>
<dbReference type="InterPro" id="IPR036396">
    <property type="entry name" value="Cyt_P450_sf"/>
</dbReference>
<name>A0A135S9M6_9PEZI</name>
<accession>A0A135S9M6</accession>